<evidence type="ECO:0000313" key="1">
    <source>
        <dbReference type="EMBL" id="KAJ8339203.1"/>
    </source>
</evidence>
<proteinExistence type="predicted"/>
<organism evidence="1 2">
    <name type="scientific">Synaphobranchus kaupii</name>
    <name type="common">Kaup's arrowtooth eel</name>
    <dbReference type="NCBI Taxonomy" id="118154"/>
    <lineage>
        <taxon>Eukaryota</taxon>
        <taxon>Metazoa</taxon>
        <taxon>Chordata</taxon>
        <taxon>Craniata</taxon>
        <taxon>Vertebrata</taxon>
        <taxon>Euteleostomi</taxon>
        <taxon>Actinopterygii</taxon>
        <taxon>Neopterygii</taxon>
        <taxon>Teleostei</taxon>
        <taxon>Anguilliformes</taxon>
        <taxon>Synaphobranchidae</taxon>
        <taxon>Synaphobranchus</taxon>
    </lineage>
</organism>
<gene>
    <name evidence="1" type="ORF">SKAU_G00359890</name>
</gene>
<dbReference type="Proteomes" id="UP001152622">
    <property type="component" value="Chromosome 17"/>
</dbReference>
<protein>
    <submittedName>
        <fullName evidence="1">Uncharacterized protein</fullName>
    </submittedName>
</protein>
<sequence length="88" mass="9639">MVNVTVQRSSPAWPSSYPVAQWHGHRGARESEERVCSPLLRWGGPLGEGVQPSPQVQGARLQFHSTERLLQQAVRGAIRAGDMLQGVP</sequence>
<evidence type="ECO:0000313" key="2">
    <source>
        <dbReference type="Proteomes" id="UP001152622"/>
    </source>
</evidence>
<comment type="caution">
    <text evidence="1">The sequence shown here is derived from an EMBL/GenBank/DDBJ whole genome shotgun (WGS) entry which is preliminary data.</text>
</comment>
<dbReference type="EMBL" id="JAINUF010000017">
    <property type="protein sequence ID" value="KAJ8339203.1"/>
    <property type="molecule type" value="Genomic_DNA"/>
</dbReference>
<keyword evidence="2" id="KW-1185">Reference proteome</keyword>
<dbReference type="AlphaFoldDB" id="A0A9Q1EI37"/>
<reference evidence="1" key="1">
    <citation type="journal article" date="2023" name="Science">
        <title>Genome structures resolve the early diversification of teleost fishes.</title>
        <authorList>
            <person name="Parey E."/>
            <person name="Louis A."/>
            <person name="Montfort J."/>
            <person name="Bouchez O."/>
            <person name="Roques C."/>
            <person name="Iampietro C."/>
            <person name="Lluch J."/>
            <person name="Castinel A."/>
            <person name="Donnadieu C."/>
            <person name="Desvignes T."/>
            <person name="Floi Bucao C."/>
            <person name="Jouanno E."/>
            <person name="Wen M."/>
            <person name="Mejri S."/>
            <person name="Dirks R."/>
            <person name="Jansen H."/>
            <person name="Henkel C."/>
            <person name="Chen W.J."/>
            <person name="Zahm M."/>
            <person name="Cabau C."/>
            <person name="Klopp C."/>
            <person name="Thompson A.W."/>
            <person name="Robinson-Rechavi M."/>
            <person name="Braasch I."/>
            <person name="Lecointre G."/>
            <person name="Bobe J."/>
            <person name="Postlethwait J.H."/>
            <person name="Berthelot C."/>
            <person name="Roest Crollius H."/>
            <person name="Guiguen Y."/>
        </authorList>
    </citation>
    <scope>NUCLEOTIDE SEQUENCE</scope>
    <source>
        <strain evidence="1">WJC10195</strain>
    </source>
</reference>
<accession>A0A9Q1EI37</accession>
<name>A0A9Q1EI37_SYNKA</name>